<comment type="similarity">
    <text evidence="2">Belongs to the nucleobase:cation symporter-2 (NCS2) (TC 2.A.40) family.</text>
</comment>
<dbReference type="EMBL" id="CP019717">
    <property type="protein sequence ID" value="QHZ53004.1"/>
    <property type="molecule type" value="Genomic_DNA"/>
</dbReference>
<feature type="transmembrane region" description="Helical" evidence="7">
    <location>
        <begin position="426"/>
        <end position="446"/>
    </location>
</feature>
<keyword evidence="6 7" id="KW-0472">Membrane</keyword>
<evidence type="ECO:0000313" key="9">
    <source>
        <dbReference type="Proteomes" id="UP000464330"/>
    </source>
</evidence>
<feature type="transmembrane region" description="Helical" evidence="7">
    <location>
        <begin position="330"/>
        <end position="359"/>
    </location>
</feature>
<evidence type="ECO:0000256" key="5">
    <source>
        <dbReference type="ARBA" id="ARBA00022989"/>
    </source>
</evidence>
<evidence type="ECO:0000256" key="4">
    <source>
        <dbReference type="ARBA" id="ARBA00022692"/>
    </source>
</evidence>
<dbReference type="AlphaFoldDB" id="A0A6C0QW49"/>
<sequence length="490" mass="53535">MKSGGLYEKIPSFWEKNGFFAACSGWFSLIHLIGLAWSVDWQPLRQIESKVMAPMKTVFSSIQWVVFILAGSLVAPLAAGHALGLPPEDISSMMQRTFLLIGISGLLQTMFGHRLPLMENPAGLWWGVFTVYAGLIVSGTLGLEAGLQQLEMGMFIAGILFVVIALFKWTDALGRLFTPLVIGTYLLLLVAQLSGSFMKGMMGIGYLGSEEINLRVAVPAILTLILAMVMPRMRWAFLRNYSVLISLFVGWLLFIIFGVSQKQSLADTLFSAPEPFAWGMPQFDPGILLTSVFISLLLLTNMITSIHVMQGVIREKGGEVKPVRHNRTTLIMGVNTALGGVFSAMGCVPISGTAGFVLTTGIYQRLPFIIASFFMIGISFFPVLTSFFSSIPMPVGYATIFVPFASMIGLGLNEYKKIKLDEHNKFILGVSMMVGIGSMFIPAQAIGHLPGLLRTVANNGLILGMVTCIVLEQGRRLLDRKNGKQVSKSR</sequence>
<accession>A0A6C0QW49</accession>
<dbReference type="NCBIfam" id="NF037981">
    <property type="entry name" value="NCS2_1"/>
    <property type="match status" value="1"/>
</dbReference>
<dbReference type="InterPro" id="IPR006043">
    <property type="entry name" value="NCS2"/>
</dbReference>
<feature type="transmembrane region" description="Helical" evidence="7">
    <location>
        <begin position="366"/>
        <end position="389"/>
    </location>
</feature>
<comment type="subcellular location">
    <subcellularLocation>
        <location evidence="1">Membrane</location>
        <topology evidence="1">Multi-pass membrane protein</topology>
    </subcellularLocation>
</comment>
<protein>
    <submittedName>
        <fullName evidence="8">Putative permease</fullName>
    </submittedName>
</protein>
<feature type="transmembrane region" description="Helical" evidence="7">
    <location>
        <begin position="97"/>
        <end position="117"/>
    </location>
</feature>
<keyword evidence="4 7" id="KW-0812">Transmembrane</keyword>
<name>A0A6C0QW49_9BACL</name>
<evidence type="ECO:0000256" key="6">
    <source>
        <dbReference type="ARBA" id="ARBA00023136"/>
    </source>
</evidence>
<feature type="transmembrane region" description="Helical" evidence="7">
    <location>
        <begin position="150"/>
        <end position="167"/>
    </location>
</feature>
<feature type="transmembrane region" description="Helical" evidence="7">
    <location>
        <begin position="452"/>
        <end position="471"/>
    </location>
</feature>
<keyword evidence="5 7" id="KW-1133">Transmembrane helix</keyword>
<dbReference type="GO" id="GO:0005886">
    <property type="term" value="C:plasma membrane"/>
    <property type="evidence" value="ECO:0007669"/>
    <property type="project" value="TreeGrafter"/>
</dbReference>
<evidence type="ECO:0000256" key="7">
    <source>
        <dbReference type="SAM" id="Phobius"/>
    </source>
</evidence>
<evidence type="ECO:0000256" key="3">
    <source>
        <dbReference type="ARBA" id="ARBA00022448"/>
    </source>
</evidence>
<feature type="transmembrane region" description="Helical" evidence="7">
    <location>
        <begin position="123"/>
        <end position="143"/>
    </location>
</feature>
<feature type="transmembrane region" description="Helical" evidence="7">
    <location>
        <begin position="173"/>
        <end position="191"/>
    </location>
</feature>
<keyword evidence="3" id="KW-0813">Transport</keyword>
<gene>
    <name evidence="8" type="ORF">ERICV_03913</name>
</gene>
<proteinExistence type="inferred from homology"/>
<dbReference type="PANTHER" id="PTHR42810">
    <property type="entry name" value="PURINE PERMEASE C1399.01C-RELATED"/>
    <property type="match status" value="1"/>
</dbReference>
<evidence type="ECO:0000256" key="1">
    <source>
        <dbReference type="ARBA" id="ARBA00004141"/>
    </source>
</evidence>
<feature type="transmembrane region" description="Helical" evidence="7">
    <location>
        <begin position="62"/>
        <end position="85"/>
    </location>
</feature>
<dbReference type="GO" id="GO:0042907">
    <property type="term" value="F:xanthine transmembrane transporter activity"/>
    <property type="evidence" value="ECO:0007669"/>
    <property type="project" value="TreeGrafter"/>
</dbReference>
<feature type="transmembrane region" description="Helical" evidence="7">
    <location>
        <begin position="241"/>
        <end position="259"/>
    </location>
</feature>
<feature type="transmembrane region" description="Helical" evidence="7">
    <location>
        <begin position="287"/>
        <end position="310"/>
    </location>
</feature>
<reference evidence="8 9" key="1">
    <citation type="journal article" date="2020" name="Int. J. Med. Microbiol.">
        <title>Discovery of Paenibacillus larvae ERIC V: Phenotypic and genomic comparison to genotypes ERIC I-IV reveal different inventories of virulence factors which correlate with epidemiological prevalences of American Foulbrood.</title>
        <authorList>
            <person name="Beims H."/>
            <person name="Bunk B."/>
            <person name="Erler S."/>
            <person name="Mohr K.I."/>
            <person name="Sproer C."/>
            <person name="Pradella S."/>
            <person name="Gunther G."/>
            <person name="Rohde M."/>
            <person name="von der Ohe W."/>
            <person name="Steinert M."/>
        </authorList>
    </citation>
    <scope>NUCLEOTIDE SEQUENCE [LARGE SCALE GENOMIC DNA]</scope>
    <source>
        <strain evidence="8">Eric_V</strain>
    </source>
</reference>
<dbReference type="Pfam" id="PF00860">
    <property type="entry name" value="Xan_ur_permease"/>
    <property type="match status" value="1"/>
</dbReference>
<evidence type="ECO:0000256" key="2">
    <source>
        <dbReference type="ARBA" id="ARBA00008821"/>
    </source>
</evidence>
<dbReference type="Proteomes" id="UP000464330">
    <property type="component" value="Chromosome"/>
</dbReference>
<organism evidence="8 9">
    <name type="scientific">Paenibacillus larvae subsp. larvae</name>
    <dbReference type="NCBI Taxonomy" id="147375"/>
    <lineage>
        <taxon>Bacteria</taxon>
        <taxon>Bacillati</taxon>
        <taxon>Bacillota</taxon>
        <taxon>Bacilli</taxon>
        <taxon>Bacillales</taxon>
        <taxon>Paenibacillaceae</taxon>
        <taxon>Paenibacillus</taxon>
    </lineage>
</organism>
<evidence type="ECO:0000313" key="8">
    <source>
        <dbReference type="EMBL" id="QHZ53004.1"/>
    </source>
</evidence>
<dbReference type="PANTHER" id="PTHR42810:SF1">
    <property type="entry name" value="PURINE PERMEASE YWDJ-RELATED"/>
    <property type="match status" value="1"/>
</dbReference>
<feature type="transmembrane region" description="Helical" evidence="7">
    <location>
        <begin position="212"/>
        <end position="229"/>
    </location>
</feature>